<sequence>MDHSQNMSYRKNCKKIHIHKSFQFLFYYHLKKVQIEQILKNFFEKLLILQQQFFKIQMDILRHHFYKFCSVLVISFLIFLFSLVVLIYQIFHHSKQHQQKQLIMKNLKQENQIIYRKQLRLSKLKLEWTSKLNHQNYQGLFIILHQYCKFLFQHYYISIHLHLTLEFDLIS</sequence>
<keyword evidence="1" id="KW-1133">Transmembrane helix</keyword>
<evidence type="ECO:0000313" key="2">
    <source>
        <dbReference type="EMBL" id="CAD8173392.1"/>
    </source>
</evidence>
<gene>
    <name evidence="2" type="ORF">PPENT_87.1.T0590090</name>
</gene>
<keyword evidence="1" id="KW-0812">Transmembrane</keyword>
<protein>
    <recommendedName>
        <fullName evidence="4">Transmembrane protein</fullName>
    </recommendedName>
</protein>
<evidence type="ECO:0000313" key="3">
    <source>
        <dbReference type="Proteomes" id="UP000689195"/>
    </source>
</evidence>
<dbReference type="Proteomes" id="UP000689195">
    <property type="component" value="Unassembled WGS sequence"/>
</dbReference>
<dbReference type="AlphaFoldDB" id="A0A8S1VCC8"/>
<evidence type="ECO:0008006" key="4">
    <source>
        <dbReference type="Google" id="ProtNLM"/>
    </source>
</evidence>
<dbReference type="OrthoDB" id="10435213at2759"/>
<feature type="transmembrane region" description="Helical" evidence="1">
    <location>
        <begin position="65"/>
        <end position="91"/>
    </location>
</feature>
<keyword evidence="3" id="KW-1185">Reference proteome</keyword>
<keyword evidence="1" id="KW-0472">Membrane</keyword>
<dbReference type="EMBL" id="CAJJDO010000059">
    <property type="protein sequence ID" value="CAD8173392.1"/>
    <property type="molecule type" value="Genomic_DNA"/>
</dbReference>
<comment type="caution">
    <text evidence="2">The sequence shown here is derived from an EMBL/GenBank/DDBJ whole genome shotgun (WGS) entry which is preliminary data.</text>
</comment>
<reference evidence="2" key="1">
    <citation type="submission" date="2021-01" db="EMBL/GenBank/DDBJ databases">
        <authorList>
            <consortium name="Genoscope - CEA"/>
            <person name="William W."/>
        </authorList>
    </citation>
    <scope>NUCLEOTIDE SEQUENCE</scope>
</reference>
<name>A0A8S1VCC8_9CILI</name>
<evidence type="ECO:0000256" key="1">
    <source>
        <dbReference type="SAM" id="Phobius"/>
    </source>
</evidence>
<organism evidence="2 3">
    <name type="scientific">Paramecium pentaurelia</name>
    <dbReference type="NCBI Taxonomy" id="43138"/>
    <lineage>
        <taxon>Eukaryota</taxon>
        <taxon>Sar</taxon>
        <taxon>Alveolata</taxon>
        <taxon>Ciliophora</taxon>
        <taxon>Intramacronucleata</taxon>
        <taxon>Oligohymenophorea</taxon>
        <taxon>Peniculida</taxon>
        <taxon>Parameciidae</taxon>
        <taxon>Paramecium</taxon>
    </lineage>
</organism>
<proteinExistence type="predicted"/>
<accession>A0A8S1VCC8</accession>